<evidence type="ECO:0000259" key="10">
    <source>
        <dbReference type="PROSITE" id="PS50923"/>
    </source>
</evidence>
<feature type="domain" description="Sushi" evidence="10">
    <location>
        <begin position="663"/>
        <end position="721"/>
    </location>
</feature>
<feature type="compositionally biased region" description="Basic residues" evidence="6">
    <location>
        <begin position="938"/>
        <end position="948"/>
    </location>
</feature>
<dbReference type="PANTHER" id="PTHR45656:SF4">
    <property type="entry name" value="PROTEIN CBR-CLEC-78"/>
    <property type="match status" value="1"/>
</dbReference>
<dbReference type="Pfam" id="PF00084">
    <property type="entry name" value="Sushi"/>
    <property type="match status" value="11"/>
</dbReference>
<keyword evidence="5" id="KW-0768">Sushi</keyword>
<dbReference type="PROSITE" id="PS01186">
    <property type="entry name" value="EGF_2"/>
    <property type="match status" value="1"/>
</dbReference>
<evidence type="ECO:0000256" key="4">
    <source>
        <dbReference type="PROSITE-ProRule" id="PRU00076"/>
    </source>
</evidence>
<dbReference type="SMART" id="SM00179">
    <property type="entry name" value="EGF_CA"/>
    <property type="match status" value="1"/>
</dbReference>
<keyword evidence="4" id="KW-0245">EGF-like domain</keyword>
<evidence type="ECO:0000256" key="2">
    <source>
        <dbReference type="ARBA" id="ARBA00022737"/>
    </source>
</evidence>
<feature type="transmembrane region" description="Helical" evidence="7">
    <location>
        <begin position="845"/>
        <end position="869"/>
    </location>
</feature>
<dbReference type="SMART" id="SM00032">
    <property type="entry name" value="CCP"/>
    <property type="match status" value="12"/>
</dbReference>
<dbReference type="PROSITE" id="PS50923">
    <property type="entry name" value="SUSHI"/>
    <property type="match status" value="8"/>
</dbReference>
<feature type="domain" description="Sushi" evidence="10">
    <location>
        <begin position="294"/>
        <end position="351"/>
    </location>
</feature>
<comment type="caution">
    <text evidence="4">Lacks conserved residue(s) required for the propagation of feature annotation.</text>
</comment>
<evidence type="ECO:0000313" key="12">
    <source>
        <dbReference type="Proteomes" id="UP001164746"/>
    </source>
</evidence>
<keyword evidence="2" id="KW-0677">Repeat</keyword>
<feature type="disulfide bond" evidence="5">
    <location>
        <begin position="752"/>
        <end position="779"/>
    </location>
</feature>
<dbReference type="InterPro" id="IPR000436">
    <property type="entry name" value="Sushi_SCR_CCP_dom"/>
</dbReference>
<evidence type="ECO:0000256" key="1">
    <source>
        <dbReference type="ARBA" id="ARBA00022729"/>
    </source>
</evidence>
<keyword evidence="3 4" id="KW-1015">Disulfide bond</keyword>
<keyword evidence="12" id="KW-1185">Reference proteome</keyword>
<evidence type="ECO:0000256" key="7">
    <source>
        <dbReference type="SAM" id="Phobius"/>
    </source>
</evidence>
<feature type="compositionally biased region" description="Basic and acidic residues" evidence="6">
    <location>
        <begin position="884"/>
        <end position="893"/>
    </location>
</feature>
<dbReference type="SUPFAM" id="SSF57196">
    <property type="entry name" value="EGF/Laminin"/>
    <property type="match status" value="1"/>
</dbReference>
<evidence type="ECO:0000313" key="11">
    <source>
        <dbReference type="EMBL" id="WAR08657.1"/>
    </source>
</evidence>
<dbReference type="CDD" id="cd00033">
    <property type="entry name" value="CCP"/>
    <property type="match status" value="11"/>
</dbReference>
<feature type="compositionally biased region" description="Basic and acidic residues" evidence="6">
    <location>
        <begin position="1003"/>
        <end position="1019"/>
    </location>
</feature>
<feature type="domain" description="Sushi" evidence="10">
    <location>
        <begin position="572"/>
        <end position="632"/>
    </location>
</feature>
<feature type="disulfide bond" evidence="5">
    <location>
        <begin position="574"/>
        <end position="617"/>
    </location>
</feature>
<dbReference type="InterPro" id="IPR035976">
    <property type="entry name" value="Sushi/SCR/CCP_sf"/>
</dbReference>
<evidence type="ECO:0000256" key="5">
    <source>
        <dbReference type="PROSITE-ProRule" id="PRU00302"/>
    </source>
</evidence>
<feature type="region of interest" description="Disordered" evidence="6">
    <location>
        <begin position="971"/>
        <end position="1019"/>
    </location>
</feature>
<feature type="chain" id="PRO_5047076736" evidence="8">
    <location>
        <begin position="23"/>
        <end position="1019"/>
    </location>
</feature>
<dbReference type="InterPro" id="IPR000742">
    <property type="entry name" value="EGF"/>
</dbReference>
<dbReference type="SUPFAM" id="SSF57535">
    <property type="entry name" value="Complement control module/SCR domain"/>
    <property type="match status" value="11"/>
</dbReference>
<name>A0ABY7EI90_MYAAR</name>
<dbReference type="CDD" id="cd00054">
    <property type="entry name" value="EGF_CA"/>
    <property type="match status" value="1"/>
</dbReference>
<dbReference type="SMART" id="SM00181">
    <property type="entry name" value="EGF"/>
    <property type="match status" value="2"/>
</dbReference>
<protein>
    <submittedName>
        <fullName evidence="11">CSMD3-like protein</fullName>
    </submittedName>
</protein>
<feature type="disulfide bond" evidence="4">
    <location>
        <begin position="140"/>
        <end position="149"/>
    </location>
</feature>
<feature type="disulfide bond" evidence="5">
    <location>
        <begin position="542"/>
        <end position="569"/>
    </location>
</feature>
<dbReference type="InterPro" id="IPR018097">
    <property type="entry name" value="EGF_Ca-bd_CS"/>
</dbReference>
<organism evidence="11 12">
    <name type="scientific">Mya arenaria</name>
    <name type="common">Soft-shell clam</name>
    <dbReference type="NCBI Taxonomy" id="6604"/>
    <lineage>
        <taxon>Eukaryota</taxon>
        <taxon>Metazoa</taxon>
        <taxon>Spiralia</taxon>
        <taxon>Lophotrochozoa</taxon>
        <taxon>Mollusca</taxon>
        <taxon>Bivalvia</taxon>
        <taxon>Autobranchia</taxon>
        <taxon>Heteroconchia</taxon>
        <taxon>Euheterodonta</taxon>
        <taxon>Imparidentia</taxon>
        <taxon>Neoheterodontei</taxon>
        <taxon>Myida</taxon>
        <taxon>Myoidea</taxon>
        <taxon>Myidae</taxon>
        <taxon>Mya</taxon>
    </lineage>
</organism>
<dbReference type="InterPro" id="IPR000152">
    <property type="entry name" value="EGF-type_Asp/Asn_hydroxyl_site"/>
</dbReference>
<accession>A0ABY7EI90</accession>
<reference evidence="11" key="1">
    <citation type="submission" date="2022-11" db="EMBL/GenBank/DDBJ databases">
        <title>Centuries of genome instability and evolution in soft-shell clam transmissible cancer (bioRxiv).</title>
        <authorList>
            <person name="Hart S.F.M."/>
            <person name="Yonemitsu M.A."/>
            <person name="Giersch R.M."/>
            <person name="Beal B.F."/>
            <person name="Arriagada G."/>
            <person name="Davis B.W."/>
            <person name="Ostrander E.A."/>
            <person name="Goff S.P."/>
            <person name="Metzger M.J."/>
        </authorList>
    </citation>
    <scope>NUCLEOTIDE SEQUENCE</scope>
    <source>
        <strain evidence="11">MELC-2E11</strain>
        <tissue evidence="11">Siphon/mantle</tissue>
    </source>
</reference>
<feature type="domain" description="Sushi" evidence="10">
    <location>
        <begin position="782"/>
        <end position="839"/>
    </location>
</feature>
<keyword evidence="7" id="KW-1133">Transmembrane helix</keyword>
<feature type="disulfide bond" evidence="5">
    <location>
        <begin position="665"/>
        <end position="708"/>
    </location>
</feature>
<keyword evidence="1 8" id="KW-0732">Signal</keyword>
<proteinExistence type="predicted"/>
<feature type="domain" description="Sushi" evidence="10">
    <location>
        <begin position="352"/>
        <end position="410"/>
    </location>
</feature>
<dbReference type="Gene3D" id="2.10.25.10">
    <property type="entry name" value="Laminin"/>
    <property type="match status" value="1"/>
</dbReference>
<feature type="disulfide bond" evidence="5">
    <location>
        <begin position="322"/>
        <end position="349"/>
    </location>
</feature>
<evidence type="ECO:0000256" key="6">
    <source>
        <dbReference type="SAM" id="MobiDB-lite"/>
    </source>
</evidence>
<feature type="domain" description="Sushi" evidence="10">
    <location>
        <begin position="521"/>
        <end position="571"/>
    </location>
</feature>
<feature type="disulfide bond" evidence="4">
    <location>
        <begin position="119"/>
        <end position="129"/>
    </location>
</feature>
<dbReference type="PROSITE" id="PS50026">
    <property type="entry name" value="EGF_3"/>
    <property type="match status" value="1"/>
</dbReference>
<dbReference type="PROSITE" id="PS00010">
    <property type="entry name" value="ASX_HYDROXYL"/>
    <property type="match status" value="1"/>
</dbReference>
<feature type="disulfide bond" evidence="5">
    <location>
        <begin position="381"/>
        <end position="408"/>
    </location>
</feature>
<feature type="disulfide bond" evidence="5">
    <location>
        <begin position="694"/>
        <end position="721"/>
    </location>
</feature>
<dbReference type="PROSITE" id="PS00022">
    <property type="entry name" value="EGF_1"/>
    <property type="match status" value="1"/>
</dbReference>
<sequence>MFRSKIFPVLILFSILTKITDAVLFDGCTIPDDCAATPNSVCDTVVSGSCVCSAAQGFVALPDNSGCYYDCGALTPPTDGTVTVSDDFLTATYTCNSGFQLNGNVLRNCVSGAGDIDNCSPNPCAHGTCTDLVNDYTCACVAGYDGKNCDNGLLGDDCSTRPEVCANIQNSECASGVCACVSGYLKTDTAVCSRIDCGTLSPQENGAVNHGEGTLYQAKAYFSCDTGYIRIGLSSVQCLANGSWDACPTIDAPLNGTVVFLPNAEYQGNAEFACNVGFSINGATARTCMSTGTWNCGPLTAPANGVVTQSGTVYTSIGQYECDSGYDLQGAQSVTCTAAATWSAPRPTCAIKDCGALTAPQDGTVDASAGTTFGASAVFSCNTGYQAIGTTTLECLDTGVWSDVEPTCEIKDNGSIDISGGTTYDSVAIYTCNAGFDINGVNQRTCRADQTWSNLEPTCDRISCGTLISPTFGTVDLTAGVLFDAVAQFSCNEGYTLNGVTSRTCQADASWSGASPTCTIKSNGQVLTVDGTTAGATAQYSCDLGYSLAGLGTRTCSMDGVWTGSPPTCGILDCGPVASIQNGAATYDPGTLYGSTVFYTCDAANGYGITGVSSRVCLATGSWSGSQPSCNLLVTKPFGDACTSTSQCVTSAATCRMEAGVSTLCPTLPEGNLLYGSVIFPDIPSAGQIAVYSCDAGYALSGPALRTCLTSGIWSGTEPECTFGCPMPDSPENGYVNVSDGMVAGNKVVYSCKAGYTLVGVSERICEDDSTWSGLMPSCAKECPELPGLEHGYIDMSAGTWEGAQAVYVCEEDYGLVGESTRTCQYTGQWGGKEPRCLFAIFPDIILALGSLFIFLVLVDVFIVIFYFFNKHRQAKEAEFDRLEKQKKEKENADSDSDDDSFNIPAPRPHVGPYNARFDNRPRMYSPSPSEASSTHPLPKKTTRSKVIRGRASSAIKSIFSKGRKYEQDIDENGVTPYGATVFPQPPDTTYTNGDGGYQTANSEDHNESLDSSFEENRN</sequence>
<dbReference type="Gene3D" id="2.10.70.10">
    <property type="entry name" value="Complement Module, domain 1"/>
    <property type="match status" value="11"/>
</dbReference>
<feature type="domain" description="EGF-like" evidence="9">
    <location>
        <begin position="115"/>
        <end position="150"/>
    </location>
</feature>
<dbReference type="EMBL" id="CP111017">
    <property type="protein sequence ID" value="WAR08657.1"/>
    <property type="molecule type" value="Genomic_DNA"/>
</dbReference>
<feature type="domain" description="Sushi" evidence="10">
    <location>
        <begin position="723"/>
        <end position="781"/>
    </location>
</feature>
<feature type="disulfide bond" evidence="5">
    <location>
        <begin position="810"/>
        <end position="837"/>
    </location>
</feature>
<dbReference type="Pfam" id="PF00008">
    <property type="entry name" value="EGF"/>
    <property type="match status" value="1"/>
</dbReference>
<keyword evidence="7" id="KW-0472">Membrane</keyword>
<dbReference type="PROSITE" id="PS01187">
    <property type="entry name" value="EGF_CA"/>
    <property type="match status" value="1"/>
</dbReference>
<dbReference type="Proteomes" id="UP001164746">
    <property type="component" value="Chromosome 6"/>
</dbReference>
<dbReference type="InterPro" id="IPR001881">
    <property type="entry name" value="EGF-like_Ca-bd_dom"/>
</dbReference>
<feature type="compositionally biased region" description="Polar residues" evidence="6">
    <location>
        <begin position="927"/>
        <end position="936"/>
    </location>
</feature>
<dbReference type="InterPro" id="IPR051277">
    <property type="entry name" value="SEZ6_CSMD_C4BPB_Regulators"/>
</dbReference>
<evidence type="ECO:0000256" key="3">
    <source>
        <dbReference type="ARBA" id="ARBA00023157"/>
    </source>
</evidence>
<feature type="signal peptide" evidence="8">
    <location>
        <begin position="1"/>
        <end position="22"/>
    </location>
</feature>
<feature type="region of interest" description="Disordered" evidence="6">
    <location>
        <begin position="884"/>
        <end position="948"/>
    </location>
</feature>
<gene>
    <name evidence="11" type="ORF">MAR_018615</name>
</gene>
<dbReference type="PANTHER" id="PTHR45656">
    <property type="entry name" value="PROTEIN CBR-CLEC-78"/>
    <property type="match status" value="1"/>
</dbReference>
<keyword evidence="7" id="KW-0812">Transmembrane</keyword>
<evidence type="ECO:0000259" key="9">
    <source>
        <dbReference type="PROSITE" id="PS50026"/>
    </source>
</evidence>
<evidence type="ECO:0000256" key="8">
    <source>
        <dbReference type="SAM" id="SignalP"/>
    </source>
</evidence>
<feature type="domain" description="Sushi" evidence="10">
    <location>
        <begin position="457"/>
        <end position="520"/>
    </location>
</feature>
<feature type="disulfide bond" evidence="5">
    <location>
        <begin position="491"/>
        <end position="518"/>
    </location>
</feature>